<organism evidence="1 2">
    <name type="scientific">Suillus plorans</name>
    <dbReference type="NCBI Taxonomy" id="116603"/>
    <lineage>
        <taxon>Eukaryota</taxon>
        <taxon>Fungi</taxon>
        <taxon>Dikarya</taxon>
        <taxon>Basidiomycota</taxon>
        <taxon>Agaricomycotina</taxon>
        <taxon>Agaricomycetes</taxon>
        <taxon>Agaricomycetidae</taxon>
        <taxon>Boletales</taxon>
        <taxon>Suillineae</taxon>
        <taxon>Suillaceae</taxon>
        <taxon>Suillus</taxon>
    </lineage>
</organism>
<proteinExistence type="predicted"/>
<keyword evidence="2" id="KW-1185">Reference proteome</keyword>
<dbReference type="RefSeq" id="XP_041155711.1">
    <property type="nucleotide sequence ID" value="XM_041307354.1"/>
</dbReference>
<dbReference type="Gene3D" id="3.80.10.10">
    <property type="entry name" value="Ribonuclease Inhibitor"/>
    <property type="match status" value="1"/>
</dbReference>
<sequence length="436" mass="49613">MQTPHSEFNISDTVSDITGALQNIIARSQVIIPVLETPYSRSPNTDHSTIELECQSVVNIIAQRQQQLDTVLHEISGLVAVMDSVKNLHQAVLEKKEKITQSMNLHKGLLSALWRFPTEILSQIFNHCLPENIICLSPLRLRVKTPTLLTGICRGWREVAVGTPELWCRLYVKTDRRHWEQAALHYDLWLKRSRGCPLSLELGDHYSTKLRSLLQPYASHITSFHVHAGYFRDRHPQLSATDLPELQELAILGTTNRDIPTIAQFISRLPSTMRTLKFIGTGVFFDIEPLSSFSPVWAHLTDIRIAVCHPNVFLHLLQLCPNLSSLYIHIAMDQRGPLKSFTHTKLQSLYILHDALHTYHLPELLNALSLPNLCTLRTHYDRYSESWPHKNMKAFLARSKCLLETLTIGRATITDAQRAEYVSLIPSLKVVNHSSS</sequence>
<accession>A0A9P7AFQ2</accession>
<dbReference type="InterPro" id="IPR032675">
    <property type="entry name" value="LRR_dom_sf"/>
</dbReference>
<dbReference type="EMBL" id="JABBWE010000068">
    <property type="protein sequence ID" value="KAG1788483.1"/>
    <property type="molecule type" value="Genomic_DNA"/>
</dbReference>
<reference evidence="1" key="1">
    <citation type="journal article" date="2020" name="New Phytol.">
        <title>Comparative genomics reveals dynamic genome evolution in host specialist ectomycorrhizal fungi.</title>
        <authorList>
            <person name="Lofgren L.A."/>
            <person name="Nguyen N.H."/>
            <person name="Vilgalys R."/>
            <person name="Ruytinx J."/>
            <person name="Liao H.L."/>
            <person name="Branco S."/>
            <person name="Kuo A."/>
            <person name="LaButti K."/>
            <person name="Lipzen A."/>
            <person name="Andreopoulos W."/>
            <person name="Pangilinan J."/>
            <person name="Riley R."/>
            <person name="Hundley H."/>
            <person name="Na H."/>
            <person name="Barry K."/>
            <person name="Grigoriev I.V."/>
            <person name="Stajich J.E."/>
            <person name="Kennedy P.G."/>
        </authorList>
    </citation>
    <scope>NUCLEOTIDE SEQUENCE</scope>
    <source>
        <strain evidence="1">S12</strain>
    </source>
</reference>
<gene>
    <name evidence="1" type="ORF">HD556DRAFT_1447878</name>
</gene>
<evidence type="ECO:0008006" key="3">
    <source>
        <dbReference type="Google" id="ProtNLM"/>
    </source>
</evidence>
<evidence type="ECO:0000313" key="1">
    <source>
        <dbReference type="EMBL" id="KAG1788483.1"/>
    </source>
</evidence>
<dbReference type="OrthoDB" id="3253362at2759"/>
<name>A0A9P7AFQ2_9AGAM</name>
<dbReference type="GeneID" id="64601118"/>
<dbReference type="SUPFAM" id="SSF52047">
    <property type="entry name" value="RNI-like"/>
    <property type="match status" value="1"/>
</dbReference>
<evidence type="ECO:0000313" key="2">
    <source>
        <dbReference type="Proteomes" id="UP000719766"/>
    </source>
</evidence>
<dbReference type="Proteomes" id="UP000719766">
    <property type="component" value="Unassembled WGS sequence"/>
</dbReference>
<comment type="caution">
    <text evidence="1">The sequence shown here is derived from an EMBL/GenBank/DDBJ whole genome shotgun (WGS) entry which is preliminary data.</text>
</comment>
<protein>
    <recommendedName>
        <fullName evidence="3">F-box domain-containing protein</fullName>
    </recommendedName>
</protein>
<dbReference type="AlphaFoldDB" id="A0A9P7AFQ2"/>